<dbReference type="GO" id="GO:0022857">
    <property type="term" value="F:transmembrane transporter activity"/>
    <property type="evidence" value="ECO:0007669"/>
    <property type="project" value="InterPro"/>
</dbReference>
<protein>
    <submittedName>
        <fullName evidence="8">MFS general substrate transporter</fullName>
    </submittedName>
</protein>
<evidence type="ECO:0000256" key="6">
    <source>
        <dbReference type="SAM" id="Phobius"/>
    </source>
</evidence>
<dbReference type="PROSITE" id="PS50850">
    <property type="entry name" value="MFS"/>
    <property type="match status" value="1"/>
</dbReference>
<comment type="subcellular location">
    <subcellularLocation>
        <location evidence="1">Membrane</location>
        <topology evidence="1">Multi-pass membrane protein</topology>
    </subcellularLocation>
</comment>
<dbReference type="AlphaFoldDB" id="A0AA38VQF7"/>
<evidence type="ECO:0000313" key="9">
    <source>
        <dbReference type="Proteomes" id="UP001174694"/>
    </source>
</evidence>
<keyword evidence="9" id="KW-1185">Reference proteome</keyword>
<reference evidence="8" key="1">
    <citation type="submission" date="2022-07" db="EMBL/GenBank/DDBJ databases">
        <title>Fungi with potential for degradation of polypropylene.</title>
        <authorList>
            <person name="Gostincar C."/>
        </authorList>
    </citation>
    <scope>NUCLEOTIDE SEQUENCE</scope>
    <source>
        <strain evidence="8">EXF-13308</strain>
    </source>
</reference>
<accession>A0AA38VQF7</accession>
<feature type="transmembrane region" description="Helical" evidence="6">
    <location>
        <begin position="110"/>
        <end position="132"/>
    </location>
</feature>
<dbReference type="SUPFAM" id="SSF103473">
    <property type="entry name" value="MFS general substrate transporter"/>
    <property type="match status" value="1"/>
</dbReference>
<evidence type="ECO:0000256" key="1">
    <source>
        <dbReference type="ARBA" id="ARBA00004141"/>
    </source>
</evidence>
<evidence type="ECO:0000256" key="3">
    <source>
        <dbReference type="ARBA" id="ARBA00022692"/>
    </source>
</evidence>
<keyword evidence="5 6" id="KW-0472">Membrane</keyword>
<feature type="transmembrane region" description="Helical" evidence="6">
    <location>
        <begin position="338"/>
        <end position="355"/>
    </location>
</feature>
<feature type="transmembrane region" description="Helical" evidence="6">
    <location>
        <begin position="367"/>
        <end position="391"/>
    </location>
</feature>
<evidence type="ECO:0000313" key="8">
    <source>
        <dbReference type="EMBL" id="KAJ9144958.1"/>
    </source>
</evidence>
<feature type="transmembrane region" description="Helical" evidence="6">
    <location>
        <begin position="208"/>
        <end position="227"/>
    </location>
</feature>
<dbReference type="Proteomes" id="UP001174694">
    <property type="component" value="Unassembled WGS sequence"/>
</dbReference>
<keyword evidence="3 6" id="KW-0812">Transmembrane</keyword>
<feature type="transmembrane region" description="Helical" evidence="6">
    <location>
        <begin position="144"/>
        <end position="165"/>
    </location>
</feature>
<evidence type="ECO:0000256" key="2">
    <source>
        <dbReference type="ARBA" id="ARBA00022448"/>
    </source>
</evidence>
<dbReference type="Gene3D" id="1.20.1250.20">
    <property type="entry name" value="MFS general substrate transporter like domains"/>
    <property type="match status" value="2"/>
</dbReference>
<dbReference type="EMBL" id="JANBVO010000015">
    <property type="protein sequence ID" value="KAJ9144958.1"/>
    <property type="molecule type" value="Genomic_DNA"/>
</dbReference>
<dbReference type="PANTHER" id="PTHR43791">
    <property type="entry name" value="PERMEASE-RELATED"/>
    <property type="match status" value="1"/>
</dbReference>
<dbReference type="FunFam" id="1.20.1250.20:FF:000018">
    <property type="entry name" value="MFS transporter permease"/>
    <property type="match status" value="1"/>
</dbReference>
<dbReference type="FunFam" id="1.20.1250.20:FF:000013">
    <property type="entry name" value="MFS general substrate transporter"/>
    <property type="match status" value="1"/>
</dbReference>
<comment type="caution">
    <text evidence="8">The sequence shown here is derived from an EMBL/GenBank/DDBJ whole genome shotgun (WGS) entry which is preliminary data.</text>
</comment>
<sequence length="482" mass="53502">MAAVVESDTEKQVGGNVVSESVASDGSIRRIIDPAIKKRLVWKTDLILMPGLAMAYLTHTLDRANLGNAKTDTLEKDLGLVGNQFSLLLILFYIPYALMNVPFTLLSKRFNAAIVIPSIMCTWGVMAMASAATKNFGGILTTRILMGCVEAAFFPCAIFYCSHFYTRHELSFRTSVFGMMGFIAGAISGLIAWSVFKWHRALHGWQYLFIIEGSLTVGVGILLFLVLPHSIEKSRWFTEEEKALARQRLEEDSQDHDKKFRWEDAAKECKDWTTWVFTLMPLLYGVGVASSSNFLPTIVKRIAITSSKANLYTVGPNLTAAAVQLTTTWVSDRLQQRAFIAVGTLFVSFLGWILLSTLDLVHHVQVGYFLTYLLTFGTFTPGILVPVWVASNTTTTTGRAFRLGLNFMAQNLAGIISSSVFRAQDAPVYKPALITIACCQAVFMVVCLGLREHFRRLNKKLESGEVVHVSGGKERPGYRYAL</sequence>
<evidence type="ECO:0000259" key="7">
    <source>
        <dbReference type="PROSITE" id="PS50850"/>
    </source>
</evidence>
<evidence type="ECO:0000256" key="5">
    <source>
        <dbReference type="ARBA" id="ARBA00023136"/>
    </source>
</evidence>
<feature type="domain" description="Major facilitator superfamily (MFS) profile" evidence="7">
    <location>
        <begin position="48"/>
        <end position="455"/>
    </location>
</feature>
<feature type="transmembrane region" description="Helical" evidence="6">
    <location>
        <begin position="40"/>
        <end position="58"/>
    </location>
</feature>
<dbReference type="GO" id="GO:0016020">
    <property type="term" value="C:membrane"/>
    <property type="evidence" value="ECO:0007669"/>
    <property type="project" value="UniProtKB-SubCell"/>
</dbReference>
<dbReference type="PANTHER" id="PTHR43791:SF9">
    <property type="entry name" value="MAJOR FACILITATOR-TYPE TRANSPORTER HXNP"/>
    <property type="match status" value="1"/>
</dbReference>
<feature type="transmembrane region" description="Helical" evidence="6">
    <location>
        <begin position="403"/>
        <end position="421"/>
    </location>
</feature>
<gene>
    <name evidence="8" type="ORF">NKR23_g5683</name>
</gene>
<organism evidence="8 9">
    <name type="scientific">Pleurostoma richardsiae</name>
    <dbReference type="NCBI Taxonomy" id="41990"/>
    <lineage>
        <taxon>Eukaryota</taxon>
        <taxon>Fungi</taxon>
        <taxon>Dikarya</taxon>
        <taxon>Ascomycota</taxon>
        <taxon>Pezizomycotina</taxon>
        <taxon>Sordariomycetes</taxon>
        <taxon>Sordariomycetidae</taxon>
        <taxon>Calosphaeriales</taxon>
        <taxon>Pleurostomataceae</taxon>
        <taxon>Pleurostoma</taxon>
    </lineage>
</organism>
<keyword evidence="4 6" id="KW-1133">Transmembrane helix</keyword>
<evidence type="ECO:0000256" key="4">
    <source>
        <dbReference type="ARBA" id="ARBA00022989"/>
    </source>
</evidence>
<feature type="transmembrane region" description="Helical" evidence="6">
    <location>
        <begin position="433"/>
        <end position="450"/>
    </location>
</feature>
<dbReference type="Pfam" id="PF07690">
    <property type="entry name" value="MFS_1"/>
    <property type="match status" value="1"/>
</dbReference>
<dbReference type="InterPro" id="IPR011701">
    <property type="entry name" value="MFS"/>
</dbReference>
<dbReference type="InterPro" id="IPR036259">
    <property type="entry name" value="MFS_trans_sf"/>
</dbReference>
<keyword evidence="2" id="KW-0813">Transport</keyword>
<feature type="transmembrane region" description="Helical" evidence="6">
    <location>
        <begin position="177"/>
        <end position="196"/>
    </location>
</feature>
<feature type="transmembrane region" description="Helical" evidence="6">
    <location>
        <begin position="78"/>
        <end position="98"/>
    </location>
</feature>
<dbReference type="InterPro" id="IPR020846">
    <property type="entry name" value="MFS_dom"/>
</dbReference>
<proteinExistence type="predicted"/>
<name>A0AA38VQF7_9PEZI</name>